<organism evidence="4 5">
    <name type="scientific">Caballeronia choica</name>
    <dbReference type="NCBI Taxonomy" id="326476"/>
    <lineage>
        <taxon>Bacteria</taxon>
        <taxon>Pseudomonadati</taxon>
        <taxon>Pseudomonadota</taxon>
        <taxon>Betaproteobacteria</taxon>
        <taxon>Burkholderiales</taxon>
        <taxon>Burkholderiaceae</taxon>
        <taxon>Caballeronia</taxon>
    </lineage>
</organism>
<dbReference type="SUPFAM" id="SSF52172">
    <property type="entry name" value="CheY-like"/>
    <property type="match status" value="1"/>
</dbReference>
<keyword evidence="5" id="KW-1185">Reference proteome</keyword>
<dbReference type="RefSeq" id="WP_087649142.1">
    <property type="nucleotide sequence ID" value="NZ_FCON02000160.1"/>
</dbReference>
<dbReference type="InterPro" id="IPR050595">
    <property type="entry name" value="Bact_response_regulator"/>
</dbReference>
<name>A0A158KTI2_9BURK</name>
<dbReference type="PANTHER" id="PTHR44591">
    <property type="entry name" value="STRESS RESPONSE REGULATOR PROTEIN 1"/>
    <property type="match status" value="1"/>
</dbReference>
<dbReference type="OrthoDB" id="9152510at2"/>
<dbReference type="InterPro" id="IPR011006">
    <property type="entry name" value="CheY-like_superfamily"/>
</dbReference>
<protein>
    <submittedName>
        <fullName evidence="4">Response regulator receiver protein</fullName>
    </submittedName>
</protein>
<dbReference type="EMBL" id="FCON02000160">
    <property type="protein sequence ID" value="SAL84452.1"/>
    <property type="molecule type" value="Genomic_DNA"/>
</dbReference>
<keyword evidence="1 2" id="KW-0597">Phosphoprotein</keyword>
<dbReference type="InterPro" id="IPR001789">
    <property type="entry name" value="Sig_transdc_resp-reg_receiver"/>
</dbReference>
<evidence type="ECO:0000259" key="3">
    <source>
        <dbReference type="PROSITE" id="PS50110"/>
    </source>
</evidence>
<dbReference type="SMART" id="SM00448">
    <property type="entry name" value="REC"/>
    <property type="match status" value="1"/>
</dbReference>
<evidence type="ECO:0000256" key="1">
    <source>
        <dbReference type="ARBA" id="ARBA00022553"/>
    </source>
</evidence>
<dbReference type="Proteomes" id="UP000054770">
    <property type="component" value="Unassembled WGS sequence"/>
</dbReference>
<sequence>MLKVFLVEDSSPLRQRIIAMVESIEGVELGGVAEESQAALDGIKATHAEAVIVDLRLTGDSGLEVIAGIQRERLPVVTIVLTNYSDAAFRNACRSAGADFFFDKTTEYELARATIERLARARLTNANAI</sequence>
<evidence type="ECO:0000313" key="4">
    <source>
        <dbReference type="EMBL" id="SAL84452.1"/>
    </source>
</evidence>
<dbReference type="PANTHER" id="PTHR44591:SF24">
    <property type="entry name" value="PROTEIN-GLUTAMATE METHYLESTERASE_PROTEIN-GLUTAMINE GLUTAMINASE 1"/>
    <property type="match status" value="1"/>
</dbReference>
<dbReference type="AlphaFoldDB" id="A0A158KTI2"/>
<feature type="domain" description="Response regulatory" evidence="3">
    <location>
        <begin position="3"/>
        <end position="119"/>
    </location>
</feature>
<proteinExistence type="predicted"/>
<evidence type="ECO:0000256" key="2">
    <source>
        <dbReference type="PROSITE-ProRule" id="PRU00169"/>
    </source>
</evidence>
<accession>A0A158KTI2</accession>
<gene>
    <name evidence="4" type="ORF">AWB68_07308</name>
</gene>
<dbReference type="Gene3D" id="3.40.50.2300">
    <property type="match status" value="1"/>
</dbReference>
<comment type="caution">
    <text evidence="4">The sequence shown here is derived from an EMBL/GenBank/DDBJ whole genome shotgun (WGS) entry which is preliminary data.</text>
</comment>
<evidence type="ECO:0000313" key="5">
    <source>
        <dbReference type="Proteomes" id="UP000054770"/>
    </source>
</evidence>
<dbReference type="GO" id="GO:0000160">
    <property type="term" value="P:phosphorelay signal transduction system"/>
    <property type="evidence" value="ECO:0007669"/>
    <property type="project" value="InterPro"/>
</dbReference>
<feature type="modified residue" description="4-aspartylphosphate" evidence="2">
    <location>
        <position position="54"/>
    </location>
</feature>
<reference evidence="4" key="1">
    <citation type="submission" date="2016-01" db="EMBL/GenBank/DDBJ databases">
        <authorList>
            <person name="Peeters C."/>
        </authorList>
    </citation>
    <scope>NUCLEOTIDE SEQUENCE [LARGE SCALE GENOMIC DNA]</scope>
    <source>
        <strain evidence="4">LMG 22940</strain>
    </source>
</reference>
<dbReference type="PROSITE" id="PS50110">
    <property type="entry name" value="RESPONSE_REGULATORY"/>
    <property type="match status" value="1"/>
</dbReference>
<dbReference type="Pfam" id="PF00072">
    <property type="entry name" value="Response_reg"/>
    <property type="match status" value="1"/>
</dbReference>